<comment type="caution">
    <text evidence="1">The sequence shown here is derived from an EMBL/GenBank/DDBJ whole genome shotgun (WGS) entry which is preliminary data.</text>
</comment>
<accession>A0ACB0ZJT0</accession>
<dbReference type="Proteomes" id="UP001497535">
    <property type="component" value="Unassembled WGS sequence"/>
</dbReference>
<evidence type="ECO:0000313" key="2">
    <source>
        <dbReference type="Proteomes" id="UP001497535"/>
    </source>
</evidence>
<gene>
    <name evidence="1" type="ORF">MENTE1834_LOCUS26438</name>
</gene>
<reference evidence="1" key="1">
    <citation type="submission" date="2023-11" db="EMBL/GenBank/DDBJ databases">
        <authorList>
            <person name="Poullet M."/>
        </authorList>
    </citation>
    <scope>NUCLEOTIDE SEQUENCE</scope>
    <source>
        <strain evidence="1">E1834</strain>
    </source>
</reference>
<dbReference type="EMBL" id="CAVMJV010000037">
    <property type="protein sequence ID" value="CAK5079337.1"/>
    <property type="molecule type" value="Genomic_DNA"/>
</dbReference>
<evidence type="ECO:0000313" key="1">
    <source>
        <dbReference type="EMBL" id="CAK5079337.1"/>
    </source>
</evidence>
<sequence>MLDWLTGHSKPLRVKVSTMEADLNAISMDRDALGQDLFDTVCKIIGLREVRDHSMPKQSDGSLHFLFLVKFFPESVKTELIQDLTRHLFFLQIRQSILSMDLYCPSEAAILLASYAVQAMYGDYQNDENIELDLTKLIPPSVIQQYDMSADMWHEKIGNWWANNSGLSREDAEEEFLCIAEELDMYGTSFYKILNQRGTELLLGVSAQGLGLFLDQF</sequence>
<organism evidence="1 2">
    <name type="scientific">Meloidogyne enterolobii</name>
    <name type="common">Root-knot nematode worm</name>
    <name type="synonym">Meloidogyne mayaguensis</name>
    <dbReference type="NCBI Taxonomy" id="390850"/>
    <lineage>
        <taxon>Eukaryota</taxon>
        <taxon>Metazoa</taxon>
        <taxon>Ecdysozoa</taxon>
        <taxon>Nematoda</taxon>
        <taxon>Chromadorea</taxon>
        <taxon>Rhabditida</taxon>
        <taxon>Tylenchina</taxon>
        <taxon>Tylenchomorpha</taxon>
        <taxon>Tylenchoidea</taxon>
        <taxon>Meloidogynidae</taxon>
        <taxon>Meloidogyninae</taxon>
        <taxon>Meloidogyne</taxon>
    </lineage>
</organism>
<protein>
    <submittedName>
        <fullName evidence="1">Uncharacterized protein</fullName>
    </submittedName>
</protein>
<proteinExistence type="predicted"/>
<name>A0ACB0ZJT0_MELEN</name>
<keyword evidence="2" id="KW-1185">Reference proteome</keyword>